<dbReference type="GO" id="GO:0000272">
    <property type="term" value="P:polysaccharide catabolic process"/>
    <property type="evidence" value="ECO:0007669"/>
    <property type="project" value="InterPro"/>
</dbReference>
<evidence type="ECO:0000313" key="3">
    <source>
        <dbReference type="Proteomes" id="UP000223913"/>
    </source>
</evidence>
<protein>
    <recommendedName>
        <fullName evidence="1">Cohesin domain-containing protein</fullName>
    </recommendedName>
</protein>
<evidence type="ECO:0000313" key="2">
    <source>
        <dbReference type="EMBL" id="PHN04951.1"/>
    </source>
</evidence>
<feature type="domain" description="Cohesin" evidence="1">
    <location>
        <begin position="491"/>
        <end position="585"/>
    </location>
</feature>
<dbReference type="InterPro" id="IPR026341">
    <property type="entry name" value="T9SS_type_B"/>
</dbReference>
<dbReference type="GO" id="GO:0030246">
    <property type="term" value="F:carbohydrate binding"/>
    <property type="evidence" value="ECO:0007669"/>
    <property type="project" value="InterPro"/>
</dbReference>
<dbReference type="Pfam" id="PF13585">
    <property type="entry name" value="CHU_C"/>
    <property type="match status" value="1"/>
</dbReference>
<dbReference type="InterPro" id="IPR002102">
    <property type="entry name" value="Cohesin_dom"/>
</dbReference>
<gene>
    <name evidence="2" type="ORF">CRP01_18135</name>
</gene>
<dbReference type="Gene3D" id="2.60.40.680">
    <property type="match status" value="5"/>
</dbReference>
<dbReference type="InterPro" id="IPR013783">
    <property type="entry name" value="Ig-like_fold"/>
</dbReference>
<comment type="caution">
    <text evidence="2">The sequence shown here is derived from an EMBL/GenBank/DDBJ whole genome shotgun (WGS) entry which is preliminary data.</text>
</comment>
<dbReference type="InterPro" id="IPR008965">
    <property type="entry name" value="CBM2/CBM3_carb-bd_dom_sf"/>
</dbReference>
<dbReference type="EMBL" id="PDUD01000023">
    <property type="protein sequence ID" value="PHN04951.1"/>
    <property type="molecule type" value="Genomic_DNA"/>
</dbReference>
<accession>A0A2D0N8W0</accession>
<dbReference type="Proteomes" id="UP000223913">
    <property type="component" value="Unassembled WGS sequence"/>
</dbReference>
<keyword evidence="3" id="KW-1185">Reference proteome</keyword>
<feature type="domain" description="Cohesin" evidence="1">
    <location>
        <begin position="42"/>
        <end position="157"/>
    </location>
</feature>
<evidence type="ECO:0000259" key="1">
    <source>
        <dbReference type="Pfam" id="PF00963"/>
    </source>
</evidence>
<name>A0A2D0N8W0_FLAN2</name>
<dbReference type="NCBIfam" id="TIGR04131">
    <property type="entry name" value="Bac_Flav_CTERM"/>
    <property type="match status" value="1"/>
</dbReference>
<dbReference type="Pfam" id="PF17963">
    <property type="entry name" value="Big_9"/>
    <property type="match status" value="1"/>
</dbReference>
<proteinExistence type="predicted"/>
<dbReference type="CDD" id="cd00146">
    <property type="entry name" value="PKD"/>
    <property type="match status" value="1"/>
</dbReference>
<sequence length="1971" mass="208828">MRGIQIPIFQQPTDLMKRLLIIMMLGFSAFVASAQPEIYMEDNTVDPGEEICVPIRGRFFTDIVTIQFSVNFDTEQLQFNSVGNFGIPSMSNANFDLTQSDNGIITFSWRDSRTCEDSNGGNPMFTIDNNEVLFEMCFTAKESAGYGDVTEIHITDNPLPIVVERLGSFSSTFGCNNLGFLDEDKDGVEPGIISISVRPVQVNISEEVGNAGDLVCVNFAASGFDNLQSMQFNVVWDSTVMELESIIPNGDIPNNGLSNFGSGGNIRANRLTYNWLYTIPDQPGVTLPDGTQLFQVCYRLLDNSCEKNSTVSIVSYPTLGIEVTNEEVAGFNIFFESDDGIVEVNDCDPEGIQVTVDCGDPVNLNDEICVPIRAGDNYNRVSSLEFILKWNSSILEFKQVNPVAPFWTNADFDAANAANGFLGVAWENSPTPPQDLDPGDIIFEVCYDVVGLGGNSPINVSTPWRGRSGNGPNIGVNPTNCEVDINQPDGVAISIGEGSAGPGDNFCVDFNVSGFQDITSLQFSLAYDPGLFQFTGLQNINIPGANSSNFNSSGAGSGSLFFDWESATPQNLADQTSAFQLCFTPLGDPGDCTALEGVNLPVQMQATTASSGDENIGLTIAAGELCTLFPDGFGLNIAEAEGDWLDTACVAVSVVEFDNITEANFCISWDPSSLEYTGINFSGAWTGLTDANIDASSANVGLLCIDWSGSELAIPDDTDIFDLCFKMIGDALECYDISMLESPAPTVTTANGPGSIVPQNGSLCVNDKFYIIDTLITPASCPGACDGSVEITVIGGQGQLGTIWFTEPNNQFNPSSAQNLCPGPLTFRISDGNSPSLVEEFTIEIPLADGVPEANAGEDLLLGCDPQSVLLSGTGSEGDFSYEWFRINSTGQEVSIGTNRSVVEFVPGTKIFRVTNNQTGCSSSDTTFVTAPEVPLANAGQDFEFTCAEGGFQLNGSGSDSGDNITYTWISMNNGKITEGQQTLINPQIEAPGSYILRVAYEDTGCFDADTVRVTDGRLEPDVVAGQDQILDCGIGTVTLSSLSNNPDLQVSYEWYDQNNQLLGTGETYEADQLGSYILLVRDNETNCSSTDTVRVLPDANYPDVLIDPALPITCIRDSVMISATVGPDTIDYTFTWTASMGGQLVPNSDTSLNPIALSPGTYTLAVTNTATGCIAEVDVVVSEDMTPPTAMAGEDQLITCETSSVSLSGAGSDTGDGFAYIWTNMEGDTVATTLMAEVSSPGTYTLEVTNLENGCTATDEVAVTLDGNVPQVSITGAQDITCEVTSVSLSGNITPAGPAYQYQWFQVVGGDAFTPVGDGTPNLTVTQPGVYVLEARNPADGCTGSNQVTINLNNEAPIADAGEASQMITCDSPTLTLSSTGSSEGETFTYEWFLLDGPSVGTGATLDVTEPGTYTLMVTNTETGCTATTDVEVVDGLQLPAISFSNPEPALDCINTSIEVEGLVDGATDLSVTWKGVDGGMPSPTDALLTTFSQAGTYRLVVENNLTGCVDSLELTVVDNSGNPPVVSIAEPIPFTCTTPTINLDASATGAASDFSSISWVSTDGNTVTPATGSLTVSVDGPGTYELTVVDANTGCAGTSMVTVVPDNDTPVAAAGADLGIECNETGVLDALSSSQGAQFSYEWVNLEGGAVPMPSDDLEASVTEPASYLLVVTNTDNGCVDTDTVTVSRIFPDAAAAGTDISLCQDETTASLSANLPTGTTGMWTSGGGASVGSTTDPATGVSGLQSGANVFTWTLSAPGCENYSQDQVTVYIETAPTAVEDLLRVDADDRSVDINVAQNDVLTNVDEYSVTLLDAPEFGTIDSFSNGRVYYSVPRGFVGITQVTYEICNLDCDDLCATGTLRIEVTDPDYEPTIMNTITPNGDGMNDNLVFDVLLFTPAEEFPDNEIIIFNRWGDIIFQQRPYNNDWNGFNNNGDRLPQGTYYYILRLNLADGVIIRGDVTILDNGER</sequence>
<dbReference type="Gene3D" id="2.60.40.10">
    <property type="entry name" value="Immunoglobulins"/>
    <property type="match status" value="6"/>
</dbReference>
<dbReference type="Pfam" id="PF00963">
    <property type="entry name" value="Cohesin"/>
    <property type="match status" value="2"/>
</dbReference>
<dbReference type="CDD" id="cd08547">
    <property type="entry name" value="Type_II_cohesin"/>
    <property type="match status" value="1"/>
</dbReference>
<dbReference type="OrthoDB" id="9765926at2"/>
<organism evidence="2 3">
    <name type="scientific">Flavilitoribacter nigricans (strain ATCC 23147 / DSM 23189 / NBRC 102662 / NCIMB 1420 / SS-2)</name>
    <name type="common">Lewinella nigricans</name>
    <dbReference type="NCBI Taxonomy" id="1122177"/>
    <lineage>
        <taxon>Bacteria</taxon>
        <taxon>Pseudomonadati</taxon>
        <taxon>Bacteroidota</taxon>
        <taxon>Saprospiria</taxon>
        <taxon>Saprospirales</taxon>
        <taxon>Lewinellaceae</taxon>
        <taxon>Flavilitoribacter</taxon>
    </lineage>
</organism>
<dbReference type="SUPFAM" id="SSF49384">
    <property type="entry name" value="Carbohydrate-binding domain"/>
    <property type="match status" value="5"/>
</dbReference>
<reference evidence="2 3" key="1">
    <citation type="submission" date="2017-10" db="EMBL/GenBank/DDBJ databases">
        <title>The draft genome sequence of Lewinella nigricans NBRC 102662.</title>
        <authorList>
            <person name="Wang K."/>
        </authorList>
    </citation>
    <scope>NUCLEOTIDE SEQUENCE [LARGE SCALE GENOMIC DNA]</scope>
    <source>
        <strain evidence="2 3">NBRC 102662</strain>
    </source>
</reference>